<dbReference type="Proteomes" id="UP001623349">
    <property type="component" value="Unassembled WGS sequence"/>
</dbReference>
<protein>
    <submittedName>
        <fullName evidence="1">Uncharacterized protein</fullName>
    </submittedName>
</protein>
<accession>A0ABQ0FIS7</accession>
<comment type="caution">
    <text evidence="1">The sequence shown here is derived from an EMBL/GenBank/DDBJ whole genome shotgun (WGS) entry which is preliminary data.</text>
</comment>
<name>A0ABQ0FIS7_APOSI</name>
<dbReference type="EMBL" id="BAAFST010000014">
    <property type="protein sequence ID" value="GAB1299159.1"/>
    <property type="molecule type" value="Genomic_DNA"/>
</dbReference>
<proteinExistence type="predicted"/>
<evidence type="ECO:0000313" key="1">
    <source>
        <dbReference type="EMBL" id="GAB1299159.1"/>
    </source>
</evidence>
<keyword evidence="2" id="KW-1185">Reference proteome</keyword>
<sequence length="62" mass="6923">MFALSKLPTANFFEEPILKYTQPCLQFLLAKAFKGGAGTSPITAYIILAYATHRQIPQKTFD</sequence>
<organism evidence="1 2">
    <name type="scientific">Apodemus speciosus</name>
    <name type="common">Large Japanese field mouse</name>
    <dbReference type="NCBI Taxonomy" id="105296"/>
    <lineage>
        <taxon>Eukaryota</taxon>
        <taxon>Metazoa</taxon>
        <taxon>Chordata</taxon>
        <taxon>Craniata</taxon>
        <taxon>Vertebrata</taxon>
        <taxon>Euteleostomi</taxon>
        <taxon>Mammalia</taxon>
        <taxon>Eutheria</taxon>
        <taxon>Euarchontoglires</taxon>
        <taxon>Glires</taxon>
        <taxon>Rodentia</taxon>
        <taxon>Myomorpha</taxon>
        <taxon>Muroidea</taxon>
        <taxon>Muridae</taxon>
        <taxon>Murinae</taxon>
        <taxon>Apodemus</taxon>
    </lineage>
</organism>
<evidence type="ECO:0000313" key="2">
    <source>
        <dbReference type="Proteomes" id="UP001623349"/>
    </source>
</evidence>
<gene>
    <name evidence="1" type="ORF">APTSU1_001439500</name>
</gene>
<reference evidence="1 2" key="1">
    <citation type="submission" date="2024-08" db="EMBL/GenBank/DDBJ databases">
        <title>The draft genome of Apodemus speciosus.</title>
        <authorList>
            <person name="Nabeshima K."/>
            <person name="Suzuki S."/>
            <person name="Onuma M."/>
        </authorList>
    </citation>
    <scope>NUCLEOTIDE SEQUENCE [LARGE SCALE GENOMIC DNA]</scope>
    <source>
        <strain evidence="1">IB14-021</strain>
    </source>
</reference>